<dbReference type="AlphaFoldDB" id="A0A5B7JAZ7"/>
<dbReference type="EMBL" id="VSRR010094733">
    <property type="protein sequence ID" value="MPC93392.1"/>
    <property type="molecule type" value="Genomic_DNA"/>
</dbReference>
<reference evidence="2 3" key="1">
    <citation type="submission" date="2019-05" db="EMBL/GenBank/DDBJ databases">
        <title>Another draft genome of Portunus trituberculatus and its Hox gene families provides insights of decapod evolution.</title>
        <authorList>
            <person name="Jeong J.-H."/>
            <person name="Song I."/>
            <person name="Kim S."/>
            <person name="Choi T."/>
            <person name="Kim D."/>
            <person name="Ryu S."/>
            <person name="Kim W."/>
        </authorList>
    </citation>
    <scope>NUCLEOTIDE SEQUENCE [LARGE SCALE GENOMIC DNA]</scope>
    <source>
        <tissue evidence="2">Muscle</tissue>
    </source>
</reference>
<gene>
    <name evidence="2" type="ORF">E2C01_088518</name>
</gene>
<feature type="compositionally biased region" description="Basic and acidic residues" evidence="1">
    <location>
        <begin position="41"/>
        <end position="52"/>
    </location>
</feature>
<evidence type="ECO:0000256" key="1">
    <source>
        <dbReference type="SAM" id="MobiDB-lite"/>
    </source>
</evidence>
<dbReference type="Proteomes" id="UP000324222">
    <property type="component" value="Unassembled WGS sequence"/>
</dbReference>
<proteinExistence type="predicted"/>
<keyword evidence="3" id="KW-1185">Reference proteome</keyword>
<sequence length="106" mass="11920">MTPRRPPGRGCQQCVLARHGSPRRPARRPSRPRLLQQRLVPAEERASRDARWCRSERPTAPWLTGNCHATSSTSTLHHLLHCPHRGCRPLPGPHMGRPVPNPQPAT</sequence>
<name>A0A5B7JAZ7_PORTR</name>
<evidence type="ECO:0000313" key="2">
    <source>
        <dbReference type="EMBL" id="MPC93392.1"/>
    </source>
</evidence>
<protein>
    <submittedName>
        <fullName evidence="2">Uncharacterized protein</fullName>
    </submittedName>
</protein>
<organism evidence="2 3">
    <name type="scientific">Portunus trituberculatus</name>
    <name type="common">Swimming crab</name>
    <name type="synonym">Neptunus trituberculatus</name>
    <dbReference type="NCBI Taxonomy" id="210409"/>
    <lineage>
        <taxon>Eukaryota</taxon>
        <taxon>Metazoa</taxon>
        <taxon>Ecdysozoa</taxon>
        <taxon>Arthropoda</taxon>
        <taxon>Crustacea</taxon>
        <taxon>Multicrustacea</taxon>
        <taxon>Malacostraca</taxon>
        <taxon>Eumalacostraca</taxon>
        <taxon>Eucarida</taxon>
        <taxon>Decapoda</taxon>
        <taxon>Pleocyemata</taxon>
        <taxon>Brachyura</taxon>
        <taxon>Eubrachyura</taxon>
        <taxon>Portunoidea</taxon>
        <taxon>Portunidae</taxon>
        <taxon>Portuninae</taxon>
        <taxon>Portunus</taxon>
    </lineage>
</organism>
<accession>A0A5B7JAZ7</accession>
<comment type="caution">
    <text evidence="2">The sequence shown here is derived from an EMBL/GenBank/DDBJ whole genome shotgun (WGS) entry which is preliminary data.</text>
</comment>
<feature type="region of interest" description="Disordered" evidence="1">
    <location>
        <begin position="1"/>
        <end position="52"/>
    </location>
</feature>
<feature type="compositionally biased region" description="Basic residues" evidence="1">
    <location>
        <begin position="20"/>
        <end position="31"/>
    </location>
</feature>
<evidence type="ECO:0000313" key="3">
    <source>
        <dbReference type="Proteomes" id="UP000324222"/>
    </source>
</evidence>